<keyword evidence="1" id="KW-1133">Transmembrane helix</keyword>
<dbReference type="EMBL" id="CP121694">
    <property type="protein sequence ID" value="WRO23751.1"/>
    <property type="molecule type" value="Genomic_DNA"/>
</dbReference>
<evidence type="ECO:0000256" key="1">
    <source>
        <dbReference type="SAM" id="Phobius"/>
    </source>
</evidence>
<feature type="transmembrane region" description="Helical" evidence="1">
    <location>
        <begin position="38"/>
        <end position="62"/>
    </location>
</feature>
<protein>
    <recommendedName>
        <fullName evidence="4">NADH dehydrogenase subunit 6</fullName>
    </recommendedName>
</protein>
<proteinExistence type="predicted"/>
<accession>A0AAU0UV05</accession>
<name>A0AAU0UV05_9FIRM</name>
<sequence>MYDSLMLTFGALVITGLSVLLAAEGITWLYWVGGLSMYFFSYMISSVYALSISFVILALALAYAMKWITSFRKFLITVISAIVIWRVSILITDDSILFLPAAFIFKVFGLS</sequence>
<dbReference type="KEGG" id="dbc:MFMK1_003619"/>
<organism evidence="2 3">
    <name type="scientific">Metallumcola ferriviriculae</name>
    <dbReference type="NCBI Taxonomy" id="3039180"/>
    <lineage>
        <taxon>Bacteria</taxon>
        <taxon>Bacillati</taxon>
        <taxon>Bacillota</taxon>
        <taxon>Clostridia</taxon>
        <taxon>Neomoorellales</taxon>
        <taxon>Desulfitibacteraceae</taxon>
        <taxon>Metallumcola</taxon>
    </lineage>
</organism>
<keyword evidence="3" id="KW-1185">Reference proteome</keyword>
<keyword evidence="1" id="KW-0472">Membrane</keyword>
<reference evidence="2 3" key="1">
    <citation type="submission" date="2023-04" db="EMBL/GenBank/DDBJ databases">
        <authorList>
            <person name="Hsu D."/>
        </authorList>
    </citation>
    <scope>NUCLEOTIDE SEQUENCE [LARGE SCALE GENOMIC DNA]</scope>
    <source>
        <strain evidence="2 3">MK1</strain>
    </source>
</reference>
<dbReference type="RefSeq" id="WP_366923127.1">
    <property type="nucleotide sequence ID" value="NZ_CP121694.1"/>
</dbReference>
<dbReference type="Proteomes" id="UP001329915">
    <property type="component" value="Chromosome"/>
</dbReference>
<evidence type="ECO:0008006" key="4">
    <source>
        <dbReference type="Google" id="ProtNLM"/>
    </source>
</evidence>
<gene>
    <name evidence="2" type="ORF">MFMK1_003619</name>
</gene>
<evidence type="ECO:0000313" key="2">
    <source>
        <dbReference type="EMBL" id="WRO23751.1"/>
    </source>
</evidence>
<keyword evidence="1" id="KW-0812">Transmembrane</keyword>
<dbReference type="AlphaFoldDB" id="A0AAU0UV05"/>
<evidence type="ECO:0000313" key="3">
    <source>
        <dbReference type="Proteomes" id="UP001329915"/>
    </source>
</evidence>